<accession>A0ABW9XF80</accession>
<protein>
    <submittedName>
        <fullName evidence="3">Methyltransferase domain-containing protein</fullName>
    </submittedName>
</protein>
<comment type="caution">
    <text evidence="3">The sequence shown here is derived from an EMBL/GenBank/DDBJ whole genome shotgun (WGS) entry which is preliminary data.</text>
</comment>
<evidence type="ECO:0000313" key="4">
    <source>
        <dbReference type="Proteomes" id="UP000753724"/>
    </source>
</evidence>
<keyword evidence="3" id="KW-0489">Methyltransferase</keyword>
<evidence type="ECO:0000313" key="3">
    <source>
        <dbReference type="EMBL" id="NBC37192.1"/>
    </source>
</evidence>
<proteinExistence type="predicted"/>
<keyword evidence="4" id="KW-1185">Reference proteome</keyword>
<dbReference type="InterPro" id="IPR029063">
    <property type="entry name" value="SAM-dependent_MTases_sf"/>
</dbReference>
<dbReference type="SUPFAM" id="SSF53335">
    <property type="entry name" value="S-adenosyl-L-methionine-dependent methyltransferases"/>
    <property type="match status" value="1"/>
</dbReference>
<dbReference type="RefSeq" id="WP_161719005.1">
    <property type="nucleotide sequence ID" value="NZ_JAAAPO010000004.1"/>
</dbReference>
<dbReference type="PANTHER" id="PTHR43861">
    <property type="entry name" value="TRANS-ACONITATE 2-METHYLTRANSFERASE-RELATED"/>
    <property type="match status" value="1"/>
</dbReference>
<dbReference type="Gene3D" id="3.40.50.150">
    <property type="entry name" value="Vaccinia Virus protein VP39"/>
    <property type="match status" value="1"/>
</dbReference>
<dbReference type="GO" id="GO:0008168">
    <property type="term" value="F:methyltransferase activity"/>
    <property type="evidence" value="ECO:0007669"/>
    <property type="project" value="UniProtKB-KW"/>
</dbReference>
<feature type="domain" description="Methyltransferase" evidence="2">
    <location>
        <begin position="39"/>
        <end position="132"/>
    </location>
</feature>
<sequence length="203" mass="22180">MNHASQWNARFAAEDYVFGTEPNLFLTQQAEQLPTEAKVLCVADGEGRNGVWLAALGHDVTSIDIAEVGLAKARKLAQERGVSLDLQQADLATWDWPEGCFDAVVAIFIQFAASSLRTRIFAGMQRATRPGGLILLQGYRPEQIAYGTGGPGMPDNLYTEDMLREAFADWKIEHLASHDSILEEGRGHSGISALIDLVARKPV</sequence>
<dbReference type="Proteomes" id="UP000753724">
    <property type="component" value="Unassembled WGS sequence"/>
</dbReference>
<dbReference type="CDD" id="cd02440">
    <property type="entry name" value="AdoMet_MTases"/>
    <property type="match status" value="1"/>
</dbReference>
<name>A0ABW9XF80_9SPHN</name>
<dbReference type="PANTHER" id="PTHR43861:SF3">
    <property type="entry name" value="PUTATIVE (AFU_ORTHOLOGUE AFUA_2G14390)-RELATED"/>
    <property type="match status" value="1"/>
</dbReference>
<keyword evidence="1" id="KW-0808">Transferase</keyword>
<reference evidence="4" key="1">
    <citation type="submission" date="2020-01" db="EMBL/GenBank/DDBJ databases">
        <title>Sphingomonas sp. strain CSW-10.</title>
        <authorList>
            <person name="Chen W.-M."/>
        </authorList>
    </citation>
    <scope>NUCLEOTIDE SEQUENCE [LARGE SCALE GENOMIC DNA]</scope>
    <source>
        <strain evidence="4">FSY-8</strain>
    </source>
</reference>
<dbReference type="EMBL" id="JAAAPO010000004">
    <property type="protein sequence ID" value="NBC37192.1"/>
    <property type="molecule type" value="Genomic_DNA"/>
</dbReference>
<evidence type="ECO:0000256" key="1">
    <source>
        <dbReference type="ARBA" id="ARBA00022679"/>
    </source>
</evidence>
<evidence type="ECO:0000259" key="2">
    <source>
        <dbReference type="Pfam" id="PF13649"/>
    </source>
</evidence>
<dbReference type="GO" id="GO:0032259">
    <property type="term" value="P:methylation"/>
    <property type="evidence" value="ECO:0007669"/>
    <property type="project" value="UniProtKB-KW"/>
</dbReference>
<dbReference type="InterPro" id="IPR041698">
    <property type="entry name" value="Methyltransf_25"/>
</dbReference>
<dbReference type="Pfam" id="PF13649">
    <property type="entry name" value="Methyltransf_25"/>
    <property type="match status" value="1"/>
</dbReference>
<organism evidence="3 4">
    <name type="scientific">Novosphingobium ovatum</name>
    <dbReference type="NCBI Taxonomy" id="1908523"/>
    <lineage>
        <taxon>Bacteria</taxon>
        <taxon>Pseudomonadati</taxon>
        <taxon>Pseudomonadota</taxon>
        <taxon>Alphaproteobacteria</taxon>
        <taxon>Sphingomonadales</taxon>
        <taxon>Sphingomonadaceae</taxon>
        <taxon>Novosphingobium</taxon>
    </lineage>
</organism>
<gene>
    <name evidence="3" type="ORF">GTZ99_11545</name>
</gene>